<evidence type="ECO:0000313" key="1">
    <source>
        <dbReference type="EMBL" id="MPC56421.1"/>
    </source>
</evidence>
<sequence>MGHRTVWTLAVCSILSPYDRPVEVWDEQGRLENRRPWASIQQASLSCRNTEENAASKQVQSTDEKNIIDHGTLNLEQKAEECDARYVHNGETYETFIGFYETKSAGSEVLFELIQKC</sequence>
<evidence type="ECO:0000313" key="2">
    <source>
        <dbReference type="Proteomes" id="UP000324222"/>
    </source>
</evidence>
<comment type="caution">
    <text evidence="1">The sequence shown here is derived from an EMBL/GenBank/DDBJ whole genome shotgun (WGS) entry which is preliminary data.</text>
</comment>
<proteinExistence type="predicted"/>
<dbReference type="EMBL" id="VSRR010013930">
    <property type="protein sequence ID" value="MPC56421.1"/>
    <property type="molecule type" value="Genomic_DNA"/>
</dbReference>
<gene>
    <name evidence="1" type="ORF">E2C01_050382</name>
</gene>
<keyword evidence="2" id="KW-1185">Reference proteome</keyword>
<dbReference type="Proteomes" id="UP000324222">
    <property type="component" value="Unassembled WGS sequence"/>
</dbReference>
<organism evidence="1 2">
    <name type="scientific">Portunus trituberculatus</name>
    <name type="common">Swimming crab</name>
    <name type="synonym">Neptunus trituberculatus</name>
    <dbReference type="NCBI Taxonomy" id="210409"/>
    <lineage>
        <taxon>Eukaryota</taxon>
        <taxon>Metazoa</taxon>
        <taxon>Ecdysozoa</taxon>
        <taxon>Arthropoda</taxon>
        <taxon>Crustacea</taxon>
        <taxon>Multicrustacea</taxon>
        <taxon>Malacostraca</taxon>
        <taxon>Eumalacostraca</taxon>
        <taxon>Eucarida</taxon>
        <taxon>Decapoda</taxon>
        <taxon>Pleocyemata</taxon>
        <taxon>Brachyura</taxon>
        <taxon>Eubrachyura</taxon>
        <taxon>Portunoidea</taxon>
        <taxon>Portunidae</taxon>
        <taxon>Portuninae</taxon>
        <taxon>Portunus</taxon>
    </lineage>
</organism>
<accession>A0A5B7G8T5</accession>
<name>A0A5B7G8T5_PORTR</name>
<dbReference type="AlphaFoldDB" id="A0A5B7G8T5"/>
<protein>
    <submittedName>
        <fullName evidence="1">Uncharacterized protein</fullName>
    </submittedName>
</protein>
<reference evidence="1 2" key="1">
    <citation type="submission" date="2019-05" db="EMBL/GenBank/DDBJ databases">
        <title>Another draft genome of Portunus trituberculatus and its Hox gene families provides insights of decapod evolution.</title>
        <authorList>
            <person name="Jeong J.-H."/>
            <person name="Song I."/>
            <person name="Kim S."/>
            <person name="Choi T."/>
            <person name="Kim D."/>
            <person name="Ryu S."/>
            <person name="Kim W."/>
        </authorList>
    </citation>
    <scope>NUCLEOTIDE SEQUENCE [LARGE SCALE GENOMIC DNA]</scope>
    <source>
        <tissue evidence="1">Muscle</tissue>
    </source>
</reference>